<name>Q9TZI0_CAEEL</name>
<protein>
    <submittedName>
        <fullName evidence="2">Ubiquitin-like domain-containing protein</fullName>
    </submittedName>
</protein>
<dbReference type="PaxDb" id="6239-T10B11.4"/>
<dbReference type="AGR" id="WB:WBGene00020400"/>
<accession>Q9TZI0</accession>
<dbReference type="Bgee" id="WBGene00020400">
    <property type="expression patterns" value="Expressed in material anatomical entity and 3 other cell types or tissues"/>
</dbReference>
<dbReference type="GeneID" id="188369"/>
<dbReference type="HOGENOM" id="CLU_033191_0_0_1"/>
<organism evidence="2 3">
    <name type="scientific">Caenorhabditis elegans</name>
    <dbReference type="NCBI Taxonomy" id="6239"/>
    <lineage>
        <taxon>Eukaryota</taxon>
        <taxon>Metazoa</taxon>
        <taxon>Ecdysozoa</taxon>
        <taxon>Nematoda</taxon>
        <taxon>Chromadorea</taxon>
        <taxon>Rhabditida</taxon>
        <taxon>Rhabditina</taxon>
        <taxon>Rhabditomorpha</taxon>
        <taxon>Rhabditoidea</taxon>
        <taxon>Rhabditidae</taxon>
        <taxon>Peloderinae</taxon>
        <taxon>Caenorhabditis</taxon>
    </lineage>
</organism>
<dbReference type="OrthoDB" id="5831839at2759"/>
<evidence type="ECO:0000313" key="4">
    <source>
        <dbReference type="WormBase" id="T10B11.4"/>
    </source>
</evidence>
<dbReference type="EMBL" id="BX284601">
    <property type="protein sequence ID" value="CCD66242.1"/>
    <property type="molecule type" value="Genomic_DNA"/>
</dbReference>
<evidence type="ECO:0000256" key="1">
    <source>
        <dbReference type="SAM" id="MobiDB-lite"/>
    </source>
</evidence>
<dbReference type="PANTHER" id="PTHR31430">
    <property type="entry name" value="PROTEIN CBG22332-RELATED"/>
    <property type="match status" value="1"/>
</dbReference>
<dbReference type="PIR" id="T33518">
    <property type="entry name" value="T33518"/>
</dbReference>
<gene>
    <name evidence="2" type="ORF">CELE_T10B11.4</name>
    <name evidence="2 4" type="ORF">T10B11.4</name>
</gene>
<dbReference type="FunCoup" id="Q9TZI0">
    <property type="interactions" value="4"/>
</dbReference>
<dbReference type="KEGG" id="cel:CELE_T10B11.4"/>
<dbReference type="eggNOG" id="ENOG502SXA4">
    <property type="taxonomic scope" value="Eukaryota"/>
</dbReference>
<reference evidence="2 3" key="1">
    <citation type="journal article" date="1998" name="Science">
        <title>Genome sequence of the nematode C. elegans: a platform for investigating biology.</title>
        <authorList>
            <consortium name="The C. elegans sequencing consortium"/>
            <person name="Sulson J.E."/>
            <person name="Waterston R."/>
        </authorList>
    </citation>
    <scope>NUCLEOTIDE SEQUENCE [LARGE SCALE GENOMIC DNA]</scope>
    <source>
        <strain evidence="2 3">Bristol N2</strain>
    </source>
</reference>
<dbReference type="RefSeq" id="NP_491978.2">
    <property type="nucleotide sequence ID" value="NM_059577.2"/>
</dbReference>
<dbReference type="PANTHER" id="PTHR31430:SF0">
    <property type="entry name" value="RING-TYPE DOMAIN-CONTAINING PROTEIN-RELATED"/>
    <property type="match status" value="1"/>
</dbReference>
<dbReference type="AlphaFoldDB" id="Q9TZI0"/>
<dbReference type="OMA" id="HVELEMN"/>
<evidence type="ECO:0000313" key="3">
    <source>
        <dbReference type="Proteomes" id="UP000001940"/>
    </source>
</evidence>
<proteinExistence type="predicted"/>
<evidence type="ECO:0000313" key="2">
    <source>
        <dbReference type="EMBL" id="CCD66242.1"/>
    </source>
</evidence>
<dbReference type="PhylomeDB" id="Q9TZI0"/>
<keyword evidence="3" id="KW-1185">Reference proteome</keyword>
<feature type="compositionally biased region" description="Basic and acidic residues" evidence="1">
    <location>
        <begin position="37"/>
        <end position="46"/>
    </location>
</feature>
<dbReference type="CTD" id="188369"/>
<dbReference type="WormBase" id="T10B11.4">
    <property type="protein sequence ID" value="CE39769"/>
    <property type="gene ID" value="WBGene00020400"/>
</dbReference>
<dbReference type="UCSC" id="T10B11.4">
    <property type="organism name" value="c. elegans"/>
</dbReference>
<dbReference type="InParanoid" id="Q9TZI0"/>
<feature type="region of interest" description="Disordered" evidence="1">
    <location>
        <begin position="25"/>
        <end position="54"/>
    </location>
</feature>
<sequence length="367" mass="40982">MNDSETKAFHKLNISEPFDNLSLSNWRVKQESPTVPDDEKPHKEEPITQTSSSSPLIPKCIKEICSSPKSIELHVIYDAPTSQATYHYSVTWESDDDFEITEMSESTGKSCSSMVCGRYSPVSSKCDGPCQKEFPSNLLNTIGRCDHYLCTACFGLVKNSDGTNGCSSRQCFSKGSTSKEIKKNFEKGICRKQRSRARDMKERGIDVKSASAVSSYSGMSSKSSSTETDCSVISVTLSVVSTIPDFATAIPIEAHPKVKTMLVVVEPTEDYGIGQTHVELEMNPSVKLMDAIWELLYRKRKIFDDYVPYSSLYFAAIKSSEKVGMRRIEKKFWSSWLLMDVPKLGDRITLVLDMGGYVKKGADIYLK</sequence>
<dbReference type="Proteomes" id="UP000001940">
    <property type="component" value="Chromosome I"/>
</dbReference>